<reference evidence="3" key="1">
    <citation type="submission" date="2006-12" db="EMBL/GenBank/DDBJ databases">
        <title>Complete sequence of Halorhodospira halophila SL1.</title>
        <authorList>
            <consortium name="US DOE Joint Genome Institute"/>
            <person name="Copeland A."/>
            <person name="Lucas S."/>
            <person name="Lapidus A."/>
            <person name="Barry K."/>
            <person name="Detter J.C."/>
            <person name="Glavina del Rio T."/>
            <person name="Hammon N."/>
            <person name="Israni S."/>
            <person name="Dalin E."/>
            <person name="Tice H."/>
            <person name="Pitluck S."/>
            <person name="Saunders E."/>
            <person name="Brettin T."/>
            <person name="Bruce D."/>
            <person name="Han C."/>
            <person name="Tapia R."/>
            <person name="Schmutz J."/>
            <person name="Larimer F."/>
            <person name="Land M."/>
            <person name="Hauser L."/>
            <person name="Kyrpides N."/>
            <person name="Mikhailova N."/>
            <person name="Hoff W."/>
            <person name="Richardson P."/>
        </authorList>
    </citation>
    <scope>NUCLEOTIDE SEQUENCE [LARGE SCALE GENOMIC DNA]</scope>
    <source>
        <strain evidence="3">DSM 244 / SL1</strain>
    </source>
</reference>
<accession>A1WZR5</accession>
<keyword evidence="1" id="KW-0812">Transmembrane</keyword>
<dbReference type="HOGENOM" id="CLU_1813099_0_0_6"/>
<protein>
    <recommendedName>
        <fullName evidence="4">DUF2834 domain-containing protein</fullName>
    </recommendedName>
</protein>
<feature type="transmembrane region" description="Helical" evidence="1">
    <location>
        <begin position="34"/>
        <end position="53"/>
    </location>
</feature>
<sequence length="142" mass="15708">MFRVQRFGAGPLGGGSGAPVYFWRRDFMIVLRSILLLATVACLGFLGYTLYATDVFGDPAGVAMELETLIDSPWVQVVLAAYYLGVLCFLAAIVVIEKRPVPRIIWAVVGLLLTYPALVFWLLLRGLPEMGERSSRRLRTLG</sequence>
<keyword evidence="1" id="KW-1133">Transmembrane helix</keyword>
<dbReference type="AlphaFoldDB" id="A1WZR5"/>
<dbReference type="EMBL" id="CP000544">
    <property type="protein sequence ID" value="ABM63177.1"/>
    <property type="molecule type" value="Genomic_DNA"/>
</dbReference>
<evidence type="ECO:0000313" key="2">
    <source>
        <dbReference type="EMBL" id="ABM63177.1"/>
    </source>
</evidence>
<gene>
    <name evidence="2" type="ordered locus">Hhal_2414</name>
</gene>
<dbReference type="STRING" id="349124.Hhal_2414"/>
<reference evidence="2 3" key="2">
    <citation type="journal article" date="2013" name="Stand. Genomic Sci.">
        <title>Complete genome sequence of Halorhodospira halophila SL1.</title>
        <authorList>
            <person name="Challacombe J.F."/>
            <person name="Majid S."/>
            <person name="Deole R."/>
            <person name="Brettin T.S."/>
            <person name="Bruce D."/>
            <person name="Delano S.F."/>
            <person name="Detter J.C."/>
            <person name="Gleasner C.D."/>
            <person name="Han C.S."/>
            <person name="Misra M."/>
            <person name="Reitenga K.G."/>
            <person name="Mikhailova N."/>
            <person name="Woyke T."/>
            <person name="Pitluck S."/>
            <person name="Nolan M."/>
            <person name="Land M.L."/>
            <person name="Saunders E."/>
            <person name="Tapia R."/>
            <person name="Lapidus A."/>
            <person name="Ivanova N."/>
            <person name="Hoff W.D."/>
        </authorList>
    </citation>
    <scope>NUCLEOTIDE SEQUENCE [LARGE SCALE GENOMIC DNA]</scope>
    <source>
        <strain evidence="3">DSM 244 / SL1</strain>
    </source>
</reference>
<organism evidence="2 3">
    <name type="scientific">Halorhodospira halophila (strain DSM 244 / SL1)</name>
    <name type="common">Ectothiorhodospira halophila (strain DSM 244 / SL1)</name>
    <dbReference type="NCBI Taxonomy" id="349124"/>
    <lineage>
        <taxon>Bacteria</taxon>
        <taxon>Pseudomonadati</taxon>
        <taxon>Pseudomonadota</taxon>
        <taxon>Gammaproteobacteria</taxon>
        <taxon>Chromatiales</taxon>
        <taxon>Ectothiorhodospiraceae</taxon>
        <taxon>Halorhodospira</taxon>
    </lineage>
</organism>
<feature type="transmembrane region" description="Helical" evidence="1">
    <location>
        <begin position="73"/>
        <end position="96"/>
    </location>
</feature>
<dbReference type="KEGG" id="hha:Hhal_2414"/>
<dbReference type="Proteomes" id="UP000000647">
    <property type="component" value="Chromosome"/>
</dbReference>
<evidence type="ECO:0000313" key="3">
    <source>
        <dbReference type="Proteomes" id="UP000000647"/>
    </source>
</evidence>
<keyword evidence="1" id="KW-0472">Membrane</keyword>
<proteinExistence type="predicted"/>
<evidence type="ECO:0008006" key="4">
    <source>
        <dbReference type="Google" id="ProtNLM"/>
    </source>
</evidence>
<feature type="transmembrane region" description="Helical" evidence="1">
    <location>
        <begin position="103"/>
        <end position="124"/>
    </location>
</feature>
<evidence type="ECO:0000256" key="1">
    <source>
        <dbReference type="SAM" id="Phobius"/>
    </source>
</evidence>
<name>A1WZR5_HALHL</name>
<keyword evidence="3" id="KW-1185">Reference proteome</keyword>